<protein>
    <submittedName>
        <fullName evidence="1">Uncharacterized protein</fullName>
    </submittedName>
</protein>
<proteinExistence type="predicted"/>
<name>A0ACC2J6A7_9PEZI</name>
<reference evidence="1" key="1">
    <citation type="submission" date="2022-12" db="EMBL/GenBank/DDBJ databases">
        <title>Genome Sequence of Lasiodiplodia mahajangana.</title>
        <authorList>
            <person name="Buettner E."/>
        </authorList>
    </citation>
    <scope>NUCLEOTIDE SEQUENCE</scope>
    <source>
        <strain evidence="1">VT137</strain>
    </source>
</reference>
<comment type="caution">
    <text evidence="1">The sequence shown here is derived from an EMBL/GenBank/DDBJ whole genome shotgun (WGS) entry which is preliminary data.</text>
</comment>
<organism evidence="1 2">
    <name type="scientific">Lasiodiplodia mahajangana</name>
    <dbReference type="NCBI Taxonomy" id="1108764"/>
    <lineage>
        <taxon>Eukaryota</taxon>
        <taxon>Fungi</taxon>
        <taxon>Dikarya</taxon>
        <taxon>Ascomycota</taxon>
        <taxon>Pezizomycotina</taxon>
        <taxon>Dothideomycetes</taxon>
        <taxon>Dothideomycetes incertae sedis</taxon>
        <taxon>Botryosphaeriales</taxon>
        <taxon>Botryosphaeriaceae</taxon>
        <taxon>Lasiodiplodia</taxon>
    </lineage>
</organism>
<dbReference type="Proteomes" id="UP001153332">
    <property type="component" value="Unassembled WGS sequence"/>
</dbReference>
<accession>A0ACC2J6A7</accession>
<evidence type="ECO:0000313" key="2">
    <source>
        <dbReference type="Proteomes" id="UP001153332"/>
    </source>
</evidence>
<evidence type="ECO:0000313" key="1">
    <source>
        <dbReference type="EMBL" id="KAJ8122950.1"/>
    </source>
</evidence>
<dbReference type="EMBL" id="JAPUUL010003441">
    <property type="protein sequence ID" value="KAJ8122950.1"/>
    <property type="molecule type" value="Genomic_DNA"/>
</dbReference>
<gene>
    <name evidence="1" type="ORF">O1611_g9712</name>
</gene>
<keyword evidence="2" id="KW-1185">Reference proteome</keyword>
<sequence length="219" mass="23631">MLLETNLYNPFNDHRTHVSFRACTVRSAISEAPGFIEVLPRHDDNRAASSLEKRSVELEALPWGSTTLKTDETSISSAFTDLASFLVENRNLPTIFASRRDVRIGFYVGPGIDLGSVADIVNAFAHTTGPFQARRAVHWCGAPSGSDDSRSFGLILDINGDISAIQSALATWATGHCLQDDNGDKMACSAAQAHAITFRPNLGMDVGPWHNDAGSAKQS</sequence>